<gene>
    <name evidence="2" type="ORF">ACFPM8_17970</name>
</gene>
<protein>
    <recommendedName>
        <fullName evidence="4">Transposase</fullName>
    </recommendedName>
</protein>
<evidence type="ECO:0000256" key="1">
    <source>
        <dbReference type="SAM" id="MobiDB-lite"/>
    </source>
</evidence>
<keyword evidence="3" id="KW-1185">Reference proteome</keyword>
<reference evidence="3" key="1">
    <citation type="journal article" date="2019" name="Int. J. Syst. Evol. Microbiol.">
        <title>The Global Catalogue of Microorganisms (GCM) 10K type strain sequencing project: providing services to taxonomists for standard genome sequencing and annotation.</title>
        <authorList>
            <consortium name="The Broad Institute Genomics Platform"/>
            <consortium name="The Broad Institute Genome Sequencing Center for Infectious Disease"/>
            <person name="Wu L."/>
            <person name="Ma J."/>
        </authorList>
    </citation>
    <scope>NUCLEOTIDE SEQUENCE [LARGE SCALE GENOMIC DNA]</scope>
    <source>
        <strain evidence="3">JCM 17066</strain>
    </source>
</reference>
<sequence>MKAKKHLPGEANPGKGKPVRRPIPPPVTGHGHALDGSQQLDILEEQMYVNETGPAIDQPLVPQKTTK</sequence>
<proteinExistence type="predicted"/>
<evidence type="ECO:0000313" key="2">
    <source>
        <dbReference type="EMBL" id="MFC5475851.1"/>
    </source>
</evidence>
<name>A0ABW0MFZ5_9BURK</name>
<comment type="caution">
    <text evidence="2">The sequence shown here is derived from an EMBL/GenBank/DDBJ whole genome shotgun (WGS) entry which is preliminary data.</text>
</comment>
<accession>A0ABW0MFZ5</accession>
<organism evidence="2 3">
    <name type="scientific">Paraherbaspirillum soli</name>
    <dbReference type="NCBI Taxonomy" id="631222"/>
    <lineage>
        <taxon>Bacteria</taxon>
        <taxon>Pseudomonadati</taxon>
        <taxon>Pseudomonadota</taxon>
        <taxon>Betaproteobacteria</taxon>
        <taxon>Burkholderiales</taxon>
        <taxon>Oxalobacteraceae</taxon>
        <taxon>Paraherbaspirillum</taxon>
    </lineage>
</organism>
<evidence type="ECO:0008006" key="4">
    <source>
        <dbReference type="Google" id="ProtNLM"/>
    </source>
</evidence>
<dbReference type="EMBL" id="JBHSMT010000029">
    <property type="protein sequence ID" value="MFC5475851.1"/>
    <property type="molecule type" value="Genomic_DNA"/>
</dbReference>
<feature type="region of interest" description="Disordered" evidence="1">
    <location>
        <begin position="1"/>
        <end position="34"/>
    </location>
</feature>
<dbReference type="Proteomes" id="UP001596045">
    <property type="component" value="Unassembled WGS sequence"/>
</dbReference>
<evidence type="ECO:0000313" key="3">
    <source>
        <dbReference type="Proteomes" id="UP001596045"/>
    </source>
</evidence>
<dbReference type="RefSeq" id="WP_378999526.1">
    <property type="nucleotide sequence ID" value="NZ_JBHSMT010000029.1"/>
</dbReference>